<evidence type="ECO:0000256" key="3">
    <source>
        <dbReference type="ARBA" id="ARBA00022801"/>
    </source>
</evidence>
<dbReference type="InterPro" id="IPR008928">
    <property type="entry name" value="6-hairpin_glycosidase_sf"/>
</dbReference>
<dbReference type="HOGENOM" id="CLU_008926_1_4_1"/>
<accession>A0A0E0CFQ5</accession>
<feature type="chain" id="PRO_5018381991" description="Endoglucanase" evidence="9">
    <location>
        <begin position="26"/>
        <end position="468"/>
    </location>
</feature>
<dbReference type="GO" id="GO:0030245">
    <property type="term" value="P:cellulose catabolic process"/>
    <property type="evidence" value="ECO:0007669"/>
    <property type="project" value="UniProtKB-KW"/>
</dbReference>
<evidence type="ECO:0000256" key="10">
    <source>
        <dbReference type="SAM" id="MobiDB-lite"/>
    </source>
</evidence>
<dbReference type="eggNOG" id="ENOG502QRF6">
    <property type="taxonomic scope" value="Eukaryota"/>
</dbReference>
<dbReference type="InterPro" id="IPR012341">
    <property type="entry name" value="6hp_glycosidase-like_sf"/>
</dbReference>
<keyword evidence="3 8" id="KW-0378">Hydrolase</keyword>
<keyword evidence="5 8" id="KW-0119">Carbohydrate metabolism</keyword>
<dbReference type="STRING" id="40149.A0A0E0CFQ5"/>
<dbReference type="PANTHER" id="PTHR22298">
    <property type="entry name" value="ENDO-1,4-BETA-GLUCANASE"/>
    <property type="match status" value="1"/>
</dbReference>
<comment type="similarity">
    <text evidence="2 8 9">Belongs to the glycosyl hydrolase 9 (cellulase E) family.</text>
</comment>
<evidence type="ECO:0000256" key="1">
    <source>
        <dbReference type="ARBA" id="ARBA00000966"/>
    </source>
</evidence>
<evidence type="ECO:0000313" key="12">
    <source>
        <dbReference type="EnsemblPlants" id="OMERI02G04830.1"/>
    </source>
</evidence>
<evidence type="ECO:0000259" key="11">
    <source>
        <dbReference type="Pfam" id="PF00759"/>
    </source>
</evidence>
<evidence type="ECO:0000256" key="9">
    <source>
        <dbReference type="RuleBase" id="RU361166"/>
    </source>
</evidence>
<feature type="signal peptide" evidence="9">
    <location>
        <begin position="1"/>
        <end position="25"/>
    </location>
</feature>
<keyword evidence="7 8" id="KW-0624">Polysaccharide degradation</keyword>
<dbReference type="Gramene" id="OMERI02G04830.1">
    <property type="protein sequence ID" value="OMERI02G04830.1"/>
    <property type="gene ID" value="OMERI02G04830"/>
</dbReference>
<dbReference type="Proteomes" id="UP000008021">
    <property type="component" value="Chromosome 2"/>
</dbReference>
<dbReference type="GO" id="GO:0008810">
    <property type="term" value="F:cellulase activity"/>
    <property type="evidence" value="ECO:0007669"/>
    <property type="project" value="UniProtKB-EC"/>
</dbReference>
<dbReference type="InterPro" id="IPR018221">
    <property type="entry name" value="Glyco_hydro_9_His_AS"/>
</dbReference>
<dbReference type="InterPro" id="IPR001701">
    <property type="entry name" value="Glyco_hydro_9"/>
</dbReference>
<feature type="region of interest" description="Disordered" evidence="10">
    <location>
        <begin position="445"/>
        <end position="468"/>
    </location>
</feature>
<dbReference type="Gene3D" id="1.50.10.10">
    <property type="match status" value="2"/>
</dbReference>
<evidence type="ECO:0000256" key="5">
    <source>
        <dbReference type="ARBA" id="ARBA00023277"/>
    </source>
</evidence>
<evidence type="ECO:0000256" key="8">
    <source>
        <dbReference type="PROSITE-ProRule" id="PRU10059"/>
    </source>
</evidence>
<comment type="catalytic activity">
    <reaction evidence="1 9">
        <text>Endohydrolysis of (1-&gt;4)-beta-D-glucosidic linkages in cellulose, lichenin and cereal beta-D-glucans.</text>
        <dbReference type="EC" id="3.2.1.4"/>
    </reaction>
</comment>
<dbReference type="Pfam" id="PF00759">
    <property type="entry name" value="Glyco_hydro_9"/>
    <property type="match status" value="1"/>
</dbReference>
<evidence type="ECO:0000256" key="4">
    <source>
        <dbReference type="ARBA" id="ARBA00023001"/>
    </source>
</evidence>
<evidence type="ECO:0000256" key="6">
    <source>
        <dbReference type="ARBA" id="ARBA00023295"/>
    </source>
</evidence>
<proteinExistence type="inferred from homology"/>
<organism evidence="12">
    <name type="scientific">Oryza meridionalis</name>
    <dbReference type="NCBI Taxonomy" id="40149"/>
    <lineage>
        <taxon>Eukaryota</taxon>
        <taxon>Viridiplantae</taxon>
        <taxon>Streptophyta</taxon>
        <taxon>Embryophyta</taxon>
        <taxon>Tracheophyta</taxon>
        <taxon>Spermatophyta</taxon>
        <taxon>Magnoliopsida</taxon>
        <taxon>Liliopsida</taxon>
        <taxon>Poales</taxon>
        <taxon>Poaceae</taxon>
        <taxon>BOP clade</taxon>
        <taxon>Oryzoideae</taxon>
        <taxon>Oryzeae</taxon>
        <taxon>Oryzinae</taxon>
        <taxon>Oryza</taxon>
    </lineage>
</organism>
<dbReference type="EC" id="3.2.1.4" evidence="9"/>
<keyword evidence="9" id="KW-0732">Signal</keyword>
<feature type="compositionally biased region" description="Low complexity" evidence="10">
    <location>
        <begin position="453"/>
        <end position="462"/>
    </location>
</feature>
<dbReference type="SUPFAM" id="SSF48208">
    <property type="entry name" value="Six-hairpin glycosidases"/>
    <property type="match status" value="1"/>
</dbReference>
<name>A0A0E0CFQ5_9ORYZ</name>
<sequence>MSDVSGRFVVAAAVVAVSLAMAAAAAHDYGEALSKSLLYFEAQRSGRLPYNQRVRWRGHSGLTDGLEQGVDLVGGYYDAGDHVKFGLPMAFTVTMLSWSVLEYGEEIAAAGELGHALHAIKWGTDYFIKAHTHPNLFEFGDKYRGRYDESVEVVKNYYPSSSGYKDELLWAALWLQRATGRREYLDYAVDNANDFGGTGWAVSEFSWDIKYAGLQVLASKLLVEEKHLSSQQREVLEKYRSKAEYYVCSCMGRNPGGAAHNAGRTPAGLLFIRPWNNLQYVSNAAFLLTVYSDVLSSLSLPLLCPDPDASSSAAAADEPAAAAADAGEVLEFAKFQADYILGTNPMATSYLVGYGEAYPRRVHHRAASSASYARDRDFIGCLQGFDSWYSAAAENPHDLVGAVVGGPNGNDVFTDHRGAYMQTEACTYNTAPMVGVFSRLMELERRRRGEDAPPSSSSSSSPVAEDDL</sequence>
<protein>
    <recommendedName>
        <fullName evidence="9">Endoglucanase</fullName>
        <ecNumber evidence="9">3.2.1.4</ecNumber>
    </recommendedName>
</protein>
<dbReference type="AlphaFoldDB" id="A0A0E0CFQ5"/>
<evidence type="ECO:0000313" key="13">
    <source>
        <dbReference type="Proteomes" id="UP000008021"/>
    </source>
</evidence>
<keyword evidence="6 8" id="KW-0326">Glycosidase</keyword>
<reference evidence="12" key="1">
    <citation type="submission" date="2015-04" db="UniProtKB">
        <authorList>
            <consortium name="EnsemblPlants"/>
        </authorList>
    </citation>
    <scope>IDENTIFICATION</scope>
</reference>
<feature type="domain" description="Glycoside hydrolase family 9" evidence="11">
    <location>
        <begin position="135"/>
        <end position="436"/>
    </location>
</feature>
<keyword evidence="13" id="KW-1185">Reference proteome</keyword>
<keyword evidence="4 9" id="KW-0136">Cellulose degradation</keyword>
<dbReference type="PROSITE" id="PS00592">
    <property type="entry name" value="GH9_2"/>
    <property type="match status" value="1"/>
</dbReference>
<feature type="active site" evidence="8">
    <location>
        <position position="363"/>
    </location>
</feature>
<reference evidence="12" key="2">
    <citation type="submission" date="2018-05" db="EMBL/GenBank/DDBJ databases">
        <title>OmerRS3 (Oryza meridionalis Reference Sequence Version 3).</title>
        <authorList>
            <person name="Zhang J."/>
            <person name="Kudrna D."/>
            <person name="Lee S."/>
            <person name="Talag J."/>
            <person name="Welchert J."/>
            <person name="Wing R.A."/>
        </authorList>
    </citation>
    <scope>NUCLEOTIDE SEQUENCE [LARGE SCALE GENOMIC DNA]</scope>
    <source>
        <strain evidence="12">cv. OR44</strain>
    </source>
</reference>
<dbReference type="EnsemblPlants" id="OMERI02G04830.1">
    <property type="protein sequence ID" value="OMERI02G04830.1"/>
    <property type="gene ID" value="OMERI02G04830"/>
</dbReference>
<evidence type="ECO:0000256" key="2">
    <source>
        <dbReference type="ARBA" id="ARBA00007072"/>
    </source>
</evidence>
<evidence type="ECO:0000256" key="7">
    <source>
        <dbReference type="ARBA" id="ARBA00023326"/>
    </source>
</evidence>